<evidence type="ECO:0000256" key="2">
    <source>
        <dbReference type="ARBA" id="ARBA00022857"/>
    </source>
</evidence>
<keyword evidence="7" id="KW-1185">Reference proteome</keyword>
<dbReference type="InterPro" id="IPR057326">
    <property type="entry name" value="KR_dom"/>
</dbReference>
<dbReference type="RefSeq" id="WP_107585998.1">
    <property type="nucleotide sequence ID" value="NZ_PZJJ01000034.1"/>
</dbReference>
<dbReference type="PROSITE" id="PS00061">
    <property type="entry name" value="ADH_SHORT"/>
    <property type="match status" value="1"/>
</dbReference>
<protein>
    <submittedName>
        <fullName evidence="6">Beta-ketoacyl-ACP reductase</fullName>
    </submittedName>
</protein>
<accession>A0A2T4U2Y2</accession>
<sequence length="252" mass="27381">MSSEKKTVVVTGGAKGIGKAIGKKFVEQNNRVYLLDNNEKELKHTQSEFQRAGLPAEIFTVDVTDTNEVKKVFEQIFDQSGSLDVLINNAGIIRDNLFFKMQEEDWDAVIKVHLKGAYNCCHAAQEYMVSQKWGRIINISSASALGNRGQANYATAKAGIQGLTKTLAIELGKFNITVNAVAPGFIESDMTREAAKNLGISFEELIADKAAAIPVRRAGKPEDIAEVSWFFSTEAASFVSGQILYAAGGPKA</sequence>
<dbReference type="PRINTS" id="PR00081">
    <property type="entry name" value="GDHRDH"/>
</dbReference>
<dbReference type="SUPFAM" id="SSF51735">
    <property type="entry name" value="NAD(P)-binding Rossmann-fold domains"/>
    <property type="match status" value="1"/>
</dbReference>
<comment type="caution">
    <text evidence="6">The sequence shown here is derived from an EMBL/GenBank/DDBJ whole genome shotgun (WGS) entry which is preliminary data.</text>
</comment>
<evidence type="ECO:0000259" key="5">
    <source>
        <dbReference type="SMART" id="SM00822"/>
    </source>
</evidence>
<dbReference type="Pfam" id="PF00106">
    <property type="entry name" value="adh_short"/>
    <property type="match status" value="1"/>
</dbReference>
<dbReference type="PANTHER" id="PTHR42760">
    <property type="entry name" value="SHORT-CHAIN DEHYDROGENASES/REDUCTASES FAMILY MEMBER"/>
    <property type="match status" value="1"/>
</dbReference>
<dbReference type="EMBL" id="PZJJ01000034">
    <property type="protein sequence ID" value="PTL37762.1"/>
    <property type="molecule type" value="Genomic_DNA"/>
</dbReference>
<evidence type="ECO:0000256" key="1">
    <source>
        <dbReference type="ARBA" id="ARBA00006484"/>
    </source>
</evidence>
<keyword evidence="2" id="KW-0521">NADP</keyword>
<dbReference type="SMART" id="SM00822">
    <property type="entry name" value="PKS_KR"/>
    <property type="match status" value="1"/>
</dbReference>
<name>A0A2T4U2Y2_9BACI</name>
<evidence type="ECO:0000313" key="7">
    <source>
        <dbReference type="Proteomes" id="UP000240509"/>
    </source>
</evidence>
<organism evidence="6 7">
    <name type="scientific">Alkalicoccus saliphilus</name>
    <dbReference type="NCBI Taxonomy" id="200989"/>
    <lineage>
        <taxon>Bacteria</taxon>
        <taxon>Bacillati</taxon>
        <taxon>Bacillota</taxon>
        <taxon>Bacilli</taxon>
        <taxon>Bacillales</taxon>
        <taxon>Bacillaceae</taxon>
        <taxon>Alkalicoccus</taxon>
    </lineage>
</organism>
<dbReference type="InterPro" id="IPR020904">
    <property type="entry name" value="Sc_DH/Rdtase_CS"/>
</dbReference>
<dbReference type="PANTHER" id="PTHR42760:SF40">
    <property type="entry name" value="3-OXOACYL-[ACYL-CARRIER-PROTEIN] REDUCTASE, CHLOROPLASTIC"/>
    <property type="match status" value="1"/>
</dbReference>
<feature type="domain" description="Ketoreductase" evidence="5">
    <location>
        <begin position="6"/>
        <end position="184"/>
    </location>
</feature>
<dbReference type="InterPro" id="IPR002347">
    <property type="entry name" value="SDR_fam"/>
</dbReference>
<dbReference type="NCBIfam" id="NF009466">
    <property type="entry name" value="PRK12826.1-2"/>
    <property type="match status" value="1"/>
</dbReference>
<dbReference type="FunFam" id="3.40.50.720:FF:000115">
    <property type="entry name" value="3-oxoacyl-[acyl-carrier-protein] reductase FabG"/>
    <property type="match status" value="1"/>
</dbReference>
<evidence type="ECO:0000313" key="6">
    <source>
        <dbReference type="EMBL" id="PTL37762.1"/>
    </source>
</evidence>
<dbReference type="PRINTS" id="PR00080">
    <property type="entry name" value="SDRFAMILY"/>
</dbReference>
<gene>
    <name evidence="6" type="ORF">C6Y45_14735</name>
</gene>
<evidence type="ECO:0000256" key="4">
    <source>
        <dbReference type="RuleBase" id="RU000363"/>
    </source>
</evidence>
<dbReference type="AlphaFoldDB" id="A0A2T4U2Y2"/>
<dbReference type="GO" id="GO:0016616">
    <property type="term" value="F:oxidoreductase activity, acting on the CH-OH group of donors, NAD or NADP as acceptor"/>
    <property type="evidence" value="ECO:0007669"/>
    <property type="project" value="TreeGrafter"/>
</dbReference>
<dbReference type="GO" id="GO:0030497">
    <property type="term" value="P:fatty acid elongation"/>
    <property type="evidence" value="ECO:0007669"/>
    <property type="project" value="TreeGrafter"/>
</dbReference>
<comment type="similarity">
    <text evidence="1 4">Belongs to the short-chain dehydrogenases/reductases (SDR) family.</text>
</comment>
<evidence type="ECO:0000256" key="3">
    <source>
        <dbReference type="ARBA" id="ARBA00023002"/>
    </source>
</evidence>
<keyword evidence="3" id="KW-0560">Oxidoreductase</keyword>
<dbReference type="InterPro" id="IPR036291">
    <property type="entry name" value="NAD(P)-bd_dom_sf"/>
</dbReference>
<dbReference type="Proteomes" id="UP000240509">
    <property type="component" value="Unassembled WGS sequence"/>
</dbReference>
<reference evidence="6 7" key="1">
    <citation type="submission" date="2018-03" db="EMBL/GenBank/DDBJ databases">
        <title>Alkalicoccus saliphilus sp. nov., isolated from a mineral pool.</title>
        <authorList>
            <person name="Zhao B."/>
        </authorList>
    </citation>
    <scope>NUCLEOTIDE SEQUENCE [LARGE SCALE GENOMIC DNA]</scope>
    <source>
        <strain evidence="6 7">6AG</strain>
    </source>
</reference>
<dbReference type="Gene3D" id="3.40.50.720">
    <property type="entry name" value="NAD(P)-binding Rossmann-like Domain"/>
    <property type="match status" value="1"/>
</dbReference>
<proteinExistence type="inferred from homology"/>
<dbReference type="OrthoDB" id="9803333at2"/>